<organism evidence="3 4">
    <name type="scientific">Candidatus Methylophosphatis roskildensis</name>
    <dbReference type="NCBI Taxonomy" id="2899263"/>
    <lineage>
        <taxon>Bacteria</taxon>
        <taxon>Pseudomonadati</taxon>
        <taxon>Pseudomonadota</taxon>
        <taxon>Betaproteobacteria</taxon>
        <taxon>Nitrosomonadales</taxon>
        <taxon>Sterolibacteriaceae</taxon>
        <taxon>Candidatus Methylophosphatis</taxon>
    </lineage>
</organism>
<dbReference type="EMBL" id="JADJEV010000001">
    <property type="protein sequence ID" value="MBK6971519.1"/>
    <property type="molecule type" value="Genomic_DNA"/>
</dbReference>
<evidence type="ECO:0000256" key="1">
    <source>
        <dbReference type="ARBA" id="ARBA00006845"/>
    </source>
</evidence>
<dbReference type="SUPFAM" id="SSF52038">
    <property type="entry name" value="Barstar-related"/>
    <property type="match status" value="1"/>
</dbReference>
<dbReference type="Pfam" id="PF01337">
    <property type="entry name" value="Barstar"/>
    <property type="match status" value="1"/>
</dbReference>
<evidence type="ECO:0000313" key="3">
    <source>
        <dbReference type="EMBL" id="MBK6971519.1"/>
    </source>
</evidence>
<evidence type="ECO:0000259" key="2">
    <source>
        <dbReference type="Pfam" id="PF01337"/>
    </source>
</evidence>
<comment type="similarity">
    <text evidence="1">Belongs to the barstar family.</text>
</comment>
<feature type="domain" description="Barstar (barnase inhibitor)" evidence="2">
    <location>
        <begin position="15"/>
        <end position="108"/>
    </location>
</feature>
<dbReference type="Gene3D" id="3.30.370.10">
    <property type="entry name" value="Barstar-like"/>
    <property type="match status" value="1"/>
</dbReference>
<protein>
    <submittedName>
        <fullName evidence="3">Barstar family protein</fullName>
    </submittedName>
</protein>
<name>A0A9D7DZR5_9PROT</name>
<evidence type="ECO:0000313" key="4">
    <source>
        <dbReference type="Proteomes" id="UP000807785"/>
    </source>
</evidence>
<reference evidence="3" key="1">
    <citation type="submission" date="2020-10" db="EMBL/GenBank/DDBJ databases">
        <title>Connecting structure to function with the recovery of over 1000 high-quality activated sludge metagenome-assembled genomes encoding full-length rRNA genes using long-read sequencing.</title>
        <authorList>
            <person name="Singleton C.M."/>
            <person name="Petriglieri F."/>
            <person name="Kristensen J.M."/>
            <person name="Kirkegaard R.H."/>
            <person name="Michaelsen T.Y."/>
            <person name="Andersen M.H."/>
            <person name="Karst S.M."/>
            <person name="Dueholm M.S."/>
            <person name="Nielsen P.H."/>
            <person name="Albertsen M."/>
        </authorList>
    </citation>
    <scope>NUCLEOTIDE SEQUENCE</scope>
    <source>
        <strain evidence="3">Bjer_18-Q3-R1-45_BAT3C.347</strain>
    </source>
</reference>
<dbReference type="AlphaFoldDB" id="A0A9D7DZR5"/>
<sequence length="123" mass="13680">MDELHAAARSLGFPLAHVDLAQARDKDDLLAALAIALKLPEWFGQNWDALTDCLCDLSWKPAPGYLIFIEGHDPLRAAHPGDFDTLIEIFAETSNYWREEDIPFWALLTPPADGKPLLPSIEA</sequence>
<proteinExistence type="inferred from homology"/>
<dbReference type="CDD" id="cd05141">
    <property type="entry name" value="Barstar_evA4336-like"/>
    <property type="match status" value="1"/>
</dbReference>
<dbReference type="InterPro" id="IPR000468">
    <property type="entry name" value="Barstar"/>
</dbReference>
<dbReference type="Proteomes" id="UP000807785">
    <property type="component" value="Unassembled WGS sequence"/>
</dbReference>
<comment type="caution">
    <text evidence="3">The sequence shown here is derived from an EMBL/GenBank/DDBJ whole genome shotgun (WGS) entry which is preliminary data.</text>
</comment>
<accession>A0A9D7DZR5</accession>
<gene>
    <name evidence="3" type="ORF">IPH26_00640</name>
</gene>
<dbReference type="InterPro" id="IPR035905">
    <property type="entry name" value="Barstar-like_sf"/>
</dbReference>